<accession>A0A8H3I735</accession>
<proteinExistence type="predicted"/>
<evidence type="ECO:0000313" key="1">
    <source>
        <dbReference type="EMBL" id="CAF9905765.1"/>
    </source>
</evidence>
<dbReference type="EMBL" id="CAJPDT010000002">
    <property type="protein sequence ID" value="CAF9905765.1"/>
    <property type="molecule type" value="Genomic_DNA"/>
</dbReference>
<protein>
    <submittedName>
        <fullName evidence="1">Uncharacterized protein</fullName>
    </submittedName>
</protein>
<evidence type="ECO:0000313" key="2">
    <source>
        <dbReference type="Proteomes" id="UP000664534"/>
    </source>
</evidence>
<keyword evidence="2" id="KW-1185">Reference proteome</keyword>
<comment type="caution">
    <text evidence="1">The sequence shown here is derived from an EMBL/GenBank/DDBJ whole genome shotgun (WGS) entry which is preliminary data.</text>
</comment>
<dbReference type="InterPro" id="IPR038883">
    <property type="entry name" value="AN11006-like"/>
</dbReference>
<sequence length="316" mass="36519">MSTNTRDPTPLPTPLGTLITLPPELRNQIYSHVLSKNYIVFWTRCDDDDDDLYPSSYPEYPTTPPDLPARRVSKALNAEASAILFHATTFTFKIGFGLYVHKLSPPPPKEITEKMMNVALEVFAGADDEDELTDGAENDVTILERPTWEDEDFEPIVTADGEVRRRVTVWHPAIMNSICQASVDHFTGIEIERNSLLINWRDFNIYSGLFMNTRFFQTIKECVGFRTVTVLLEGWEWPMGKEMMMKRLQGVQAELEQAWGPYSLKDVYDHSKWDTDDGEPQHHAFELKFRPLKFCRENRKAGDLWGIKEDRVKRVR</sequence>
<dbReference type="PANTHER" id="PTHR42085:SF1">
    <property type="entry name" value="F-BOX DOMAIN-CONTAINING PROTEIN"/>
    <property type="match status" value="1"/>
</dbReference>
<dbReference type="PANTHER" id="PTHR42085">
    <property type="entry name" value="F-BOX DOMAIN-CONTAINING PROTEIN"/>
    <property type="match status" value="1"/>
</dbReference>
<name>A0A8H3I735_9LECA</name>
<dbReference type="OrthoDB" id="5342306at2759"/>
<organism evidence="1 2">
    <name type="scientific">Imshaugia aleurites</name>
    <dbReference type="NCBI Taxonomy" id="172621"/>
    <lineage>
        <taxon>Eukaryota</taxon>
        <taxon>Fungi</taxon>
        <taxon>Dikarya</taxon>
        <taxon>Ascomycota</taxon>
        <taxon>Pezizomycotina</taxon>
        <taxon>Lecanoromycetes</taxon>
        <taxon>OSLEUM clade</taxon>
        <taxon>Lecanoromycetidae</taxon>
        <taxon>Lecanorales</taxon>
        <taxon>Lecanorineae</taxon>
        <taxon>Parmeliaceae</taxon>
        <taxon>Imshaugia</taxon>
    </lineage>
</organism>
<gene>
    <name evidence="1" type="ORF">IMSHALPRED_003968</name>
</gene>
<dbReference type="AlphaFoldDB" id="A0A8H3I735"/>
<dbReference type="Proteomes" id="UP000664534">
    <property type="component" value="Unassembled WGS sequence"/>
</dbReference>
<reference evidence="1" key="1">
    <citation type="submission" date="2021-03" db="EMBL/GenBank/DDBJ databases">
        <authorList>
            <person name="Tagirdzhanova G."/>
        </authorList>
    </citation>
    <scope>NUCLEOTIDE SEQUENCE</scope>
</reference>